<dbReference type="InterPro" id="IPR006204">
    <property type="entry name" value="GHMP_kinase_N_dom"/>
</dbReference>
<keyword evidence="1" id="KW-0808">Transferase</keyword>
<reference evidence="5 6" key="1">
    <citation type="submission" date="2016-10" db="EMBL/GenBank/DDBJ databases">
        <authorList>
            <person name="Varghese N."/>
            <person name="Submissions S."/>
        </authorList>
    </citation>
    <scope>NUCLEOTIDE SEQUENCE [LARGE SCALE GENOMIC DNA]</scope>
    <source>
        <strain evidence="5 6">CGMCC 1.3527</strain>
    </source>
</reference>
<evidence type="ECO:0000259" key="4">
    <source>
        <dbReference type="Pfam" id="PF08544"/>
    </source>
</evidence>
<dbReference type="GO" id="GO:0005524">
    <property type="term" value="F:ATP binding"/>
    <property type="evidence" value="ECO:0007669"/>
    <property type="project" value="InterPro"/>
</dbReference>
<dbReference type="EMBL" id="FNBO01000018">
    <property type="protein sequence ID" value="SDG17294.1"/>
    <property type="molecule type" value="Genomic_DNA"/>
</dbReference>
<dbReference type="SUPFAM" id="SSF54211">
    <property type="entry name" value="Ribosomal protein S5 domain 2-like"/>
    <property type="match status" value="1"/>
</dbReference>
<dbReference type="Pfam" id="PF08544">
    <property type="entry name" value="GHMP_kinases_C"/>
    <property type="match status" value="1"/>
</dbReference>
<feature type="domain" description="GHMP kinase C-terminal" evidence="4">
    <location>
        <begin position="233"/>
        <end position="314"/>
    </location>
</feature>
<evidence type="ECO:0000256" key="1">
    <source>
        <dbReference type="ARBA" id="ARBA00022679"/>
    </source>
</evidence>
<proteinExistence type="predicted"/>
<dbReference type="NCBIfam" id="TIGR00144">
    <property type="entry name" value="beta_RFAP_syn"/>
    <property type="match status" value="1"/>
</dbReference>
<feature type="compositionally biased region" description="Basic and acidic residues" evidence="2">
    <location>
        <begin position="349"/>
        <end position="362"/>
    </location>
</feature>
<dbReference type="PANTHER" id="PTHR20861:SF6">
    <property type="entry name" value="BETA-RIBOFURANOSYLPHENOL 5'-PHOSPHATE SYNTHASE"/>
    <property type="match status" value="1"/>
</dbReference>
<accession>A0A1G7S2U1</accession>
<dbReference type="RefSeq" id="WP_149799831.1">
    <property type="nucleotide sequence ID" value="NZ_FNBO01000018.1"/>
</dbReference>
<keyword evidence="6" id="KW-1185">Reference proteome</keyword>
<sequence length="362" mass="36364">MARASAGARLHFGFCNLSLSHERLYGALGVGLAAPRVVVDAESASAVSVTVDGATGGSPEPTDAATEVRDDVREYATAAVDLLGVDGARVAVRESLPRHAGLGSGTQLAAATLAAVAAAHGEPARVRERAPALGRGGRSGVGVATFEAGGFVLDAGHPTARFTTDRPADGEWTVPPVAARHAVPDDWRFLLVEPEADAGRSGAAEDDAMRTAVERAEPGLADRIGGIVTRRVLPAVATGNAEAFGAAVAEIGRLNGAWYADEQGGVYRPPVGEVVDSLSGAAPVFGAGQSSWGPTVYGVTDAAHADAARDAGERALDAAGVGGEVSVARASNEGARTDAGNGAESPSADPERGNTKPRGDGA</sequence>
<organism evidence="5 6">
    <name type="scientific">Halorubrum xinjiangense</name>
    <dbReference type="NCBI Taxonomy" id="261291"/>
    <lineage>
        <taxon>Archaea</taxon>
        <taxon>Methanobacteriati</taxon>
        <taxon>Methanobacteriota</taxon>
        <taxon>Stenosarchaea group</taxon>
        <taxon>Halobacteria</taxon>
        <taxon>Halobacteriales</taxon>
        <taxon>Haloferacaceae</taxon>
        <taxon>Halorubrum</taxon>
    </lineage>
</organism>
<dbReference type="AlphaFoldDB" id="A0A1G7S2U1"/>
<feature type="domain" description="GHMP kinase N-terminal" evidence="3">
    <location>
        <begin position="76"/>
        <end position="147"/>
    </location>
</feature>
<protein>
    <submittedName>
        <fullName evidence="5">Beta-ribofuranosylaminobenzene 5'-phosphate synthase</fullName>
    </submittedName>
</protein>
<evidence type="ECO:0000259" key="3">
    <source>
        <dbReference type="Pfam" id="PF00288"/>
    </source>
</evidence>
<dbReference type="InterPro" id="IPR020568">
    <property type="entry name" value="Ribosomal_Su5_D2-typ_SF"/>
</dbReference>
<dbReference type="Pfam" id="PF00288">
    <property type="entry name" value="GHMP_kinases_N"/>
    <property type="match status" value="1"/>
</dbReference>
<feature type="region of interest" description="Disordered" evidence="2">
    <location>
        <begin position="320"/>
        <end position="362"/>
    </location>
</feature>
<evidence type="ECO:0000313" key="6">
    <source>
        <dbReference type="Proteomes" id="UP000324020"/>
    </source>
</evidence>
<name>A0A1G7S2U1_9EURY</name>
<gene>
    <name evidence="5" type="ORF">SAMN04488067_11846</name>
</gene>
<dbReference type="Gene3D" id="3.30.230.10">
    <property type="match status" value="1"/>
</dbReference>
<dbReference type="OrthoDB" id="85156at2157"/>
<dbReference type="PANTHER" id="PTHR20861">
    <property type="entry name" value="HOMOSERINE/4-DIPHOSPHOCYTIDYL-2-C-METHYL-D-ERYTHRITOL KINASE"/>
    <property type="match status" value="1"/>
</dbReference>
<evidence type="ECO:0000313" key="5">
    <source>
        <dbReference type="EMBL" id="SDG17294.1"/>
    </source>
</evidence>
<dbReference type="GO" id="GO:0016740">
    <property type="term" value="F:transferase activity"/>
    <property type="evidence" value="ECO:0007669"/>
    <property type="project" value="UniProtKB-KW"/>
</dbReference>
<dbReference type="InterPro" id="IPR004422">
    <property type="entry name" value="RFAP_synthase"/>
</dbReference>
<evidence type="ECO:0000256" key="2">
    <source>
        <dbReference type="SAM" id="MobiDB-lite"/>
    </source>
</evidence>
<dbReference type="InterPro" id="IPR014721">
    <property type="entry name" value="Ribsml_uS5_D2-typ_fold_subgr"/>
</dbReference>
<dbReference type="InterPro" id="IPR013750">
    <property type="entry name" value="GHMP_kinase_C_dom"/>
</dbReference>
<dbReference type="Proteomes" id="UP000324020">
    <property type="component" value="Unassembled WGS sequence"/>
</dbReference>
<dbReference type="PIRSF" id="PIRSF004884">
    <property type="entry name" value="Sugar_kin_arch"/>
    <property type="match status" value="1"/>
</dbReference>